<evidence type="ECO:0008006" key="3">
    <source>
        <dbReference type="Google" id="ProtNLM"/>
    </source>
</evidence>
<dbReference type="Proteomes" id="UP001139319">
    <property type="component" value="Unassembled WGS sequence"/>
</dbReference>
<name>A0A9X2KT35_9GAMM</name>
<dbReference type="AlphaFoldDB" id="A0A9X2KT35"/>
<comment type="caution">
    <text evidence="1">The sequence shown here is derived from an EMBL/GenBank/DDBJ whole genome shotgun (WGS) entry which is preliminary data.</text>
</comment>
<evidence type="ECO:0000313" key="1">
    <source>
        <dbReference type="EMBL" id="MCP8899486.1"/>
    </source>
</evidence>
<keyword evidence="2" id="KW-1185">Reference proteome</keyword>
<evidence type="ECO:0000313" key="2">
    <source>
        <dbReference type="Proteomes" id="UP001139319"/>
    </source>
</evidence>
<gene>
    <name evidence="1" type="ORF">M6D89_09270</name>
</gene>
<organism evidence="1 2">
    <name type="scientific">Gilvimarinus xylanilyticus</name>
    <dbReference type="NCBI Taxonomy" id="2944139"/>
    <lineage>
        <taxon>Bacteria</taxon>
        <taxon>Pseudomonadati</taxon>
        <taxon>Pseudomonadota</taxon>
        <taxon>Gammaproteobacteria</taxon>
        <taxon>Cellvibrionales</taxon>
        <taxon>Cellvibrionaceae</taxon>
        <taxon>Gilvimarinus</taxon>
    </lineage>
</organism>
<protein>
    <recommendedName>
        <fullName evidence="3">Fis family transcriptional regulator</fullName>
    </recommendedName>
</protein>
<proteinExistence type="predicted"/>
<dbReference type="EMBL" id="JAMFTH010000002">
    <property type="protein sequence ID" value="MCP8899486.1"/>
    <property type="molecule type" value="Genomic_DNA"/>
</dbReference>
<dbReference type="RefSeq" id="WP_253967784.1">
    <property type="nucleotide sequence ID" value="NZ_JAMFTH010000002.1"/>
</dbReference>
<sequence length="108" mass="12522">MRKSDKKKENAIIRALTQACEIAKDRGDGFEWLTHFVDYERFPQSLQVVCVYSTNEQLARTDRGEICSLIQTSLASINIQLGNIRKHVSFDTEENCERDNNGDWNKRL</sequence>
<reference evidence="1" key="1">
    <citation type="submission" date="2022-05" db="EMBL/GenBank/DDBJ databases">
        <authorList>
            <person name="Sun H.-N."/>
        </authorList>
    </citation>
    <scope>NUCLEOTIDE SEQUENCE</scope>
    <source>
        <strain evidence="1">HB14</strain>
    </source>
</reference>
<accession>A0A9X2KT35</accession>
<reference evidence="1" key="2">
    <citation type="submission" date="2023-01" db="EMBL/GenBank/DDBJ databases">
        <title>Gilvimarinus xylanilyticus HB14 isolated from Caulerpa lentillifera aquaculture base in Hainan, China.</title>
        <authorList>
            <person name="Zhang Y.-J."/>
        </authorList>
    </citation>
    <scope>NUCLEOTIDE SEQUENCE</scope>
    <source>
        <strain evidence="1">HB14</strain>
    </source>
</reference>